<accession>A0A4Y2F3J4</accession>
<dbReference type="Proteomes" id="UP000499080">
    <property type="component" value="Unassembled WGS sequence"/>
</dbReference>
<name>A0A4Y2F3J4_ARAVE</name>
<gene>
    <name evidence="1" type="ORF">AVEN_41454_1</name>
</gene>
<comment type="caution">
    <text evidence="1">The sequence shown here is derived from an EMBL/GenBank/DDBJ whole genome shotgun (WGS) entry which is preliminary data.</text>
</comment>
<dbReference type="AlphaFoldDB" id="A0A4Y2F3J4"/>
<evidence type="ECO:0000313" key="2">
    <source>
        <dbReference type="Proteomes" id="UP000499080"/>
    </source>
</evidence>
<sequence length="107" mass="12234">MIIVVEVASELVKYTHPQKCSANCYSNVLSEFGFSESELEQYFGNIVQPRYANRKLSLNEHNMWGLVRISMNFAPLNPTKLRKLVIFCFASPVLSGYADLKMHSRIC</sequence>
<dbReference type="EMBL" id="BGPR01000772">
    <property type="protein sequence ID" value="GBM34906.1"/>
    <property type="molecule type" value="Genomic_DNA"/>
</dbReference>
<evidence type="ECO:0000313" key="1">
    <source>
        <dbReference type="EMBL" id="GBM34906.1"/>
    </source>
</evidence>
<proteinExistence type="predicted"/>
<reference evidence="1 2" key="1">
    <citation type="journal article" date="2019" name="Sci. Rep.">
        <title>Orb-weaving spider Araneus ventricosus genome elucidates the spidroin gene catalogue.</title>
        <authorList>
            <person name="Kono N."/>
            <person name="Nakamura H."/>
            <person name="Ohtoshi R."/>
            <person name="Moran D.A.P."/>
            <person name="Shinohara A."/>
            <person name="Yoshida Y."/>
            <person name="Fujiwara M."/>
            <person name="Mori M."/>
            <person name="Tomita M."/>
            <person name="Arakawa K."/>
        </authorList>
    </citation>
    <scope>NUCLEOTIDE SEQUENCE [LARGE SCALE GENOMIC DNA]</scope>
</reference>
<protein>
    <submittedName>
        <fullName evidence="1">Uncharacterized protein</fullName>
    </submittedName>
</protein>
<keyword evidence="2" id="KW-1185">Reference proteome</keyword>
<organism evidence="1 2">
    <name type="scientific">Araneus ventricosus</name>
    <name type="common">Orbweaver spider</name>
    <name type="synonym">Epeira ventricosa</name>
    <dbReference type="NCBI Taxonomy" id="182803"/>
    <lineage>
        <taxon>Eukaryota</taxon>
        <taxon>Metazoa</taxon>
        <taxon>Ecdysozoa</taxon>
        <taxon>Arthropoda</taxon>
        <taxon>Chelicerata</taxon>
        <taxon>Arachnida</taxon>
        <taxon>Araneae</taxon>
        <taxon>Araneomorphae</taxon>
        <taxon>Entelegynae</taxon>
        <taxon>Araneoidea</taxon>
        <taxon>Araneidae</taxon>
        <taxon>Araneus</taxon>
    </lineage>
</organism>